<proteinExistence type="predicted"/>
<sequence>MPCGLSQSYGPKDWPKREGSYLICLNPNLVLFFVKQKPLCLLEQPHSLLGCENIVDAGRTVAWSVILAQATRSRLGETFKEPTPVRARALAQAEGLSFEQGAISLRRETLA</sequence>
<keyword evidence="2" id="KW-1185">Reference proteome</keyword>
<evidence type="ECO:0000313" key="1">
    <source>
        <dbReference type="EMBL" id="QCE06282.1"/>
    </source>
</evidence>
<name>A0A4D6N022_VIGUN</name>
<evidence type="ECO:0000313" key="2">
    <source>
        <dbReference type="Proteomes" id="UP000501690"/>
    </source>
</evidence>
<gene>
    <name evidence="1" type="ORF">DEO72_LG9g1293</name>
</gene>
<organism evidence="1 2">
    <name type="scientific">Vigna unguiculata</name>
    <name type="common">Cowpea</name>
    <dbReference type="NCBI Taxonomy" id="3917"/>
    <lineage>
        <taxon>Eukaryota</taxon>
        <taxon>Viridiplantae</taxon>
        <taxon>Streptophyta</taxon>
        <taxon>Embryophyta</taxon>
        <taxon>Tracheophyta</taxon>
        <taxon>Spermatophyta</taxon>
        <taxon>Magnoliopsida</taxon>
        <taxon>eudicotyledons</taxon>
        <taxon>Gunneridae</taxon>
        <taxon>Pentapetalae</taxon>
        <taxon>rosids</taxon>
        <taxon>fabids</taxon>
        <taxon>Fabales</taxon>
        <taxon>Fabaceae</taxon>
        <taxon>Papilionoideae</taxon>
        <taxon>50 kb inversion clade</taxon>
        <taxon>NPAAA clade</taxon>
        <taxon>indigoferoid/millettioid clade</taxon>
        <taxon>Phaseoleae</taxon>
        <taxon>Vigna</taxon>
    </lineage>
</organism>
<dbReference type="AlphaFoldDB" id="A0A4D6N022"/>
<protein>
    <submittedName>
        <fullName evidence="1">Uncharacterized protein</fullName>
    </submittedName>
</protein>
<accession>A0A4D6N022</accession>
<dbReference type="EMBL" id="CP039353">
    <property type="protein sequence ID" value="QCE06282.1"/>
    <property type="molecule type" value="Genomic_DNA"/>
</dbReference>
<reference evidence="1 2" key="1">
    <citation type="submission" date="2019-04" db="EMBL/GenBank/DDBJ databases">
        <title>An improved genome assembly and genetic linkage map for asparagus bean, Vigna unguiculata ssp. sesquipedialis.</title>
        <authorList>
            <person name="Xia Q."/>
            <person name="Zhang R."/>
            <person name="Dong Y."/>
        </authorList>
    </citation>
    <scope>NUCLEOTIDE SEQUENCE [LARGE SCALE GENOMIC DNA]</scope>
    <source>
        <tissue evidence="1">Leaf</tissue>
    </source>
</reference>
<dbReference type="Proteomes" id="UP000501690">
    <property type="component" value="Linkage Group LG9"/>
</dbReference>